<dbReference type="EMBL" id="JAQFWQ010000008">
    <property type="protein sequence ID" value="MDA2809950.1"/>
    <property type="molecule type" value="Genomic_DNA"/>
</dbReference>
<proteinExistence type="predicted"/>
<name>A0ABT4TZ26_9ACTN</name>
<keyword evidence="4" id="KW-1185">Reference proteome</keyword>
<gene>
    <name evidence="3" type="ORF">O4J56_04815</name>
</gene>
<dbReference type="Proteomes" id="UP001527866">
    <property type="component" value="Unassembled WGS sequence"/>
</dbReference>
<evidence type="ECO:0000256" key="1">
    <source>
        <dbReference type="SAM" id="Coils"/>
    </source>
</evidence>
<accession>A0ABT4TZ26</accession>
<evidence type="ECO:0000313" key="3">
    <source>
        <dbReference type="EMBL" id="MDA2809950.1"/>
    </source>
</evidence>
<sequence length="319" mass="35999">MRKWKRPDLDEGPLKQLNDELHALREQAGGLSAEQMSAQIGELPAPHGAGQRLSISGSTVHNALTKPSLPSKATVRAIVRVLTPHAHPSCSEADLEKIIKRNVRHYDQLHTSASGSSEHHESVGVPLAPEAVLDSLQRATTLTQQMLLNRTRALEEIWMQVHAGKEAIRRDLLIDSLKLDIQLCDRKHQLLLDARERTQRMRREFKQEIKDEVERIERLQEQEQHLAALLQSLRNYEHDQDDRMRRSHEHALAELEDMDERPADGTVITDGQASWGPLLKQGAGTPRGWLAVEIPDQSTWHHAPAEEAEIPAPRPLPPL</sequence>
<feature type="region of interest" description="Disordered" evidence="2">
    <location>
        <begin position="299"/>
        <end position="319"/>
    </location>
</feature>
<evidence type="ECO:0000313" key="4">
    <source>
        <dbReference type="Proteomes" id="UP001527866"/>
    </source>
</evidence>
<organism evidence="3 4">
    <name type="scientific">Nocardiopsis endophytica</name>
    <dbReference type="NCBI Taxonomy" id="3018445"/>
    <lineage>
        <taxon>Bacteria</taxon>
        <taxon>Bacillati</taxon>
        <taxon>Actinomycetota</taxon>
        <taxon>Actinomycetes</taxon>
        <taxon>Streptosporangiales</taxon>
        <taxon>Nocardiopsidaceae</taxon>
        <taxon>Nocardiopsis</taxon>
    </lineage>
</organism>
<reference evidence="3 4" key="1">
    <citation type="submission" date="2023-01" db="EMBL/GenBank/DDBJ databases">
        <title>Draft genome sequence of Nocardiopsis sp. RSe5-2 isolated from halophytes.</title>
        <authorList>
            <person name="Duangmal K."/>
            <person name="Chantavorakit T."/>
        </authorList>
    </citation>
    <scope>NUCLEOTIDE SEQUENCE [LARGE SCALE GENOMIC DNA]</scope>
    <source>
        <strain evidence="3 4">RSe5-2</strain>
    </source>
</reference>
<dbReference type="RefSeq" id="WP_270683844.1">
    <property type="nucleotide sequence ID" value="NZ_JAQFWQ010000008.1"/>
</dbReference>
<keyword evidence="1" id="KW-0175">Coiled coil</keyword>
<evidence type="ECO:0000256" key="2">
    <source>
        <dbReference type="SAM" id="MobiDB-lite"/>
    </source>
</evidence>
<protein>
    <submittedName>
        <fullName evidence="3">Uncharacterized protein</fullName>
    </submittedName>
</protein>
<comment type="caution">
    <text evidence="3">The sequence shown here is derived from an EMBL/GenBank/DDBJ whole genome shotgun (WGS) entry which is preliminary data.</text>
</comment>
<feature type="coiled-coil region" evidence="1">
    <location>
        <begin position="195"/>
        <end position="239"/>
    </location>
</feature>